<keyword evidence="3" id="KW-1185">Reference proteome</keyword>
<feature type="compositionally biased region" description="Basic and acidic residues" evidence="1">
    <location>
        <begin position="1"/>
        <end position="13"/>
    </location>
</feature>
<dbReference type="AlphaFoldDB" id="A0AAV2J9R6"/>
<evidence type="ECO:0000313" key="3">
    <source>
        <dbReference type="Proteomes" id="UP001497482"/>
    </source>
</evidence>
<accession>A0AAV2J9R6</accession>
<name>A0AAV2J9R6_KNICA</name>
<sequence>MRKEKKGERKEDLNPAVRRQALTPGVNTEEGDSLSSVLTKAPIKLLHKPPSSSQPVSPTIHLNISLNSAPNLPLFNTHQPIIKLSCQRKKTHPTPNLQGALTTGTEQTVWLHKKNVSPKPR</sequence>
<dbReference type="Proteomes" id="UP001497482">
    <property type="component" value="Chromosome 11"/>
</dbReference>
<organism evidence="2 3">
    <name type="scientific">Knipowitschia caucasica</name>
    <name type="common">Caucasian dwarf goby</name>
    <name type="synonym">Pomatoschistus caucasicus</name>
    <dbReference type="NCBI Taxonomy" id="637954"/>
    <lineage>
        <taxon>Eukaryota</taxon>
        <taxon>Metazoa</taxon>
        <taxon>Chordata</taxon>
        <taxon>Craniata</taxon>
        <taxon>Vertebrata</taxon>
        <taxon>Euteleostomi</taxon>
        <taxon>Actinopterygii</taxon>
        <taxon>Neopterygii</taxon>
        <taxon>Teleostei</taxon>
        <taxon>Neoteleostei</taxon>
        <taxon>Acanthomorphata</taxon>
        <taxon>Gobiaria</taxon>
        <taxon>Gobiiformes</taxon>
        <taxon>Gobioidei</taxon>
        <taxon>Gobiidae</taxon>
        <taxon>Gobiinae</taxon>
        <taxon>Knipowitschia</taxon>
    </lineage>
</organism>
<gene>
    <name evidence="2" type="ORF">KC01_LOCUS5883</name>
</gene>
<reference evidence="2 3" key="1">
    <citation type="submission" date="2024-04" db="EMBL/GenBank/DDBJ databases">
        <authorList>
            <person name="Waldvogel A.-M."/>
            <person name="Schoenle A."/>
        </authorList>
    </citation>
    <scope>NUCLEOTIDE SEQUENCE [LARGE SCALE GENOMIC DNA]</scope>
</reference>
<dbReference type="EMBL" id="OZ035833">
    <property type="protein sequence ID" value="CAL1574115.1"/>
    <property type="molecule type" value="Genomic_DNA"/>
</dbReference>
<evidence type="ECO:0000313" key="2">
    <source>
        <dbReference type="EMBL" id="CAL1574115.1"/>
    </source>
</evidence>
<feature type="region of interest" description="Disordered" evidence="1">
    <location>
        <begin position="1"/>
        <end position="35"/>
    </location>
</feature>
<evidence type="ECO:0000256" key="1">
    <source>
        <dbReference type="SAM" id="MobiDB-lite"/>
    </source>
</evidence>
<protein>
    <submittedName>
        <fullName evidence="2">Uncharacterized protein</fullName>
    </submittedName>
</protein>
<proteinExistence type="predicted"/>